<evidence type="ECO:0000256" key="1">
    <source>
        <dbReference type="SAM" id="MobiDB-lite"/>
    </source>
</evidence>
<dbReference type="AlphaFoldDB" id="A0A329CW04"/>
<dbReference type="InterPro" id="IPR039052">
    <property type="entry name" value="Antitox_PemI-like"/>
</dbReference>
<evidence type="ECO:0000313" key="3">
    <source>
        <dbReference type="EMBL" id="NYH13810.1"/>
    </source>
</evidence>
<dbReference type="PANTHER" id="PTHR40516">
    <property type="entry name" value="ANTITOXIN CHPS-RELATED"/>
    <property type="match status" value="1"/>
</dbReference>
<dbReference type="SMART" id="SM00966">
    <property type="entry name" value="SpoVT_AbrB"/>
    <property type="match status" value="1"/>
</dbReference>
<gene>
    <name evidence="4" type="ORF">BX591_102123</name>
    <name evidence="3" type="ORF">GGD41_001038</name>
</gene>
<dbReference type="Proteomes" id="UP000248918">
    <property type="component" value="Unassembled WGS sequence"/>
</dbReference>
<evidence type="ECO:0000313" key="6">
    <source>
        <dbReference type="Proteomes" id="UP000572540"/>
    </source>
</evidence>
<accession>A0A329CW04</accession>
<dbReference type="SUPFAM" id="SSF89447">
    <property type="entry name" value="AbrB/MazE/MraZ-like"/>
    <property type="match status" value="1"/>
</dbReference>
<dbReference type="InterPro" id="IPR037914">
    <property type="entry name" value="SpoVT-AbrB_sf"/>
</dbReference>
<dbReference type="EMBL" id="QLTK01000002">
    <property type="protein sequence ID" value="RAS37841.1"/>
    <property type="molecule type" value="Genomic_DNA"/>
</dbReference>
<dbReference type="PANTHER" id="PTHR40516:SF1">
    <property type="entry name" value="ANTITOXIN CHPS-RELATED"/>
    <property type="match status" value="1"/>
</dbReference>
<reference evidence="4 5" key="1">
    <citation type="submission" date="2018-06" db="EMBL/GenBank/DDBJ databases">
        <title>Genomic Encyclopedia of Type Strains, Phase III (KMG-III): the genomes of soil and plant-associated and newly described type strains.</title>
        <authorList>
            <person name="Whitman W."/>
        </authorList>
    </citation>
    <scope>NUCLEOTIDE SEQUENCE [LARGE SCALE GENOMIC DNA]</scope>
    <source>
        <strain evidence="4 5">LMG 23644</strain>
    </source>
</reference>
<dbReference type="OrthoDB" id="9795766at2"/>
<dbReference type="Pfam" id="PF04014">
    <property type="entry name" value="MazE_antitoxin"/>
    <property type="match status" value="1"/>
</dbReference>
<dbReference type="EMBL" id="JACCAU010000001">
    <property type="protein sequence ID" value="NYH13810.1"/>
    <property type="molecule type" value="Genomic_DNA"/>
</dbReference>
<proteinExistence type="predicted"/>
<comment type="caution">
    <text evidence="4">The sequence shown here is derived from an EMBL/GenBank/DDBJ whole genome shotgun (WGS) entry which is preliminary data.</text>
</comment>
<dbReference type="GO" id="GO:0003677">
    <property type="term" value="F:DNA binding"/>
    <property type="evidence" value="ECO:0007669"/>
    <property type="project" value="InterPro"/>
</dbReference>
<dbReference type="InterPro" id="IPR007159">
    <property type="entry name" value="SpoVT-AbrB_dom"/>
</dbReference>
<protein>
    <submittedName>
        <fullName evidence="4">Antitoxin MazE</fullName>
    </submittedName>
</protein>
<feature type="region of interest" description="Disordered" evidence="1">
    <location>
        <begin position="70"/>
        <end position="95"/>
    </location>
</feature>
<evidence type="ECO:0000313" key="4">
    <source>
        <dbReference type="EMBL" id="RAS37841.1"/>
    </source>
</evidence>
<feature type="domain" description="SpoVT-AbrB" evidence="2">
    <location>
        <begin position="7"/>
        <end position="52"/>
    </location>
</feature>
<dbReference type="Gene3D" id="2.10.260.10">
    <property type="match status" value="1"/>
</dbReference>
<evidence type="ECO:0000259" key="2">
    <source>
        <dbReference type="SMART" id="SM00966"/>
    </source>
</evidence>
<dbReference type="Proteomes" id="UP000572540">
    <property type="component" value="Unassembled WGS sequence"/>
</dbReference>
<sequence length="95" mass="10723">MAIQTLKRWGNSLAVRIPASVAGEVAFTEGQEVDVEVQDGNVMIRPHTAIRRFSRERYLQQLRESKLVSHETIDFGEPQGSELGGPDDPARFDKW</sequence>
<organism evidence="4 5">
    <name type="scientific">Paraburkholderia bryophila</name>
    <dbReference type="NCBI Taxonomy" id="420952"/>
    <lineage>
        <taxon>Bacteria</taxon>
        <taxon>Pseudomonadati</taxon>
        <taxon>Pseudomonadota</taxon>
        <taxon>Betaproteobacteria</taxon>
        <taxon>Burkholderiales</taxon>
        <taxon>Burkholderiaceae</taxon>
        <taxon>Paraburkholderia</taxon>
    </lineage>
</organism>
<evidence type="ECO:0000313" key="5">
    <source>
        <dbReference type="Proteomes" id="UP000248918"/>
    </source>
</evidence>
<name>A0A329CW04_9BURK</name>
<dbReference type="GO" id="GO:0097351">
    <property type="term" value="F:toxin sequestering activity"/>
    <property type="evidence" value="ECO:0007669"/>
    <property type="project" value="InterPro"/>
</dbReference>
<dbReference type="RefSeq" id="WP_111929468.1">
    <property type="nucleotide sequence ID" value="NZ_CADFFP010000001.1"/>
</dbReference>
<reference evidence="3 6" key="2">
    <citation type="submission" date="2020-07" db="EMBL/GenBank/DDBJ databases">
        <title>Exploring microbial biodiversity for novel pathways involved in the catabolism of aromatic compounds derived from lignin.</title>
        <authorList>
            <person name="Elkins J."/>
        </authorList>
    </citation>
    <scope>NUCLEOTIDE SEQUENCE [LARGE SCALE GENOMIC DNA]</scope>
    <source>
        <strain evidence="3 6">H2C3B</strain>
    </source>
</reference>